<comment type="cofactor">
    <cofactor evidence="1 6">
        <name>heme</name>
        <dbReference type="ChEBI" id="CHEBI:30413"/>
    </cofactor>
</comment>
<dbReference type="PANTHER" id="PTHR24303:SF31">
    <property type="entry name" value="CYTOCHROME P450 307A1-RELATED"/>
    <property type="match status" value="1"/>
</dbReference>
<dbReference type="GO" id="GO:0016705">
    <property type="term" value="F:oxidoreductase activity, acting on paired donors, with incorporation or reduction of molecular oxygen"/>
    <property type="evidence" value="ECO:0007669"/>
    <property type="project" value="InterPro"/>
</dbReference>
<dbReference type="GO" id="GO:0020037">
    <property type="term" value="F:heme binding"/>
    <property type="evidence" value="ECO:0007669"/>
    <property type="project" value="InterPro"/>
</dbReference>
<dbReference type="InterPro" id="IPR002401">
    <property type="entry name" value="Cyt_P450_E_grp-I"/>
</dbReference>
<name>A0A6A6BYZ1_ZASCE</name>
<evidence type="ECO:0000256" key="2">
    <source>
        <dbReference type="ARBA" id="ARBA00022723"/>
    </source>
</evidence>
<comment type="similarity">
    <text evidence="7">Belongs to the cytochrome P450 family.</text>
</comment>
<evidence type="ECO:0000256" key="4">
    <source>
        <dbReference type="ARBA" id="ARBA00023004"/>
    </source>
</evidence>
<dbReference type="InterPro" id="IPR001128">
    <property type="entry name" value="Cyt_P450"/>
</dbReference>
<dbReference type="Proteomes" id="UP000799537">
    <property type="component" value="Unassembled WGS sequence"/>
</dbReference>
<evidence type="ECO:0000256" key="6">
    <source>
        <dbReference type="PIRSR" id="PIRSR602401-1"/>
    </source>
</evidence>
<feature type="binding site" description="axial binding residue" evidence="6">
    <location>
        <position position="275"/>
    </location>
    <ligand>
        <name>heme</name>
        <dbReference type="ChEBI" id="CHEBI:30413"/>
    </ligand>
    <ligandPart>
        <name>Fe</name>
        <dbReference type="ChEBI" id="CHEBI:18248"/>
    </ligandPart>
</feature>
<dbReference type="InterPro" id="IPR017972">
    <property type="entry name" value="Cyt_P450_CS"/>
</dbReference>
<dbReference type="InterPro" id="IPR036396">
    <property type="entry name" value="Cyt_P450_sf"/>
</dbReference>
<dbReference type="Pfam" id="PF00067">
    <property type="entry name" value="p450"/>
    <property type="match status" value="1"/>
</dbReference>
<proteinExistence type="inferred from homology"/>
<keyword evidence="4 6" id="KW-0408">Iron</keyword>
<keyword evidence="5 7" id="KW-0503">Monooxygenase</keyword>
<dbReference type="AlphaFoldDB" id="A0A6A6BYZ1"/>
<organism evidence="8 9">
    <name type="scientific">Zasmidium cellare ATCC 36951</name>
    <dbReference type="NCBI Taxonomy" id="1080233"/>
    <lineage>
        <taxon>Eukaryota</taxon>
        <taxon>Fungi</taxon>
        <taxon>Dikarya</taxon>
        <taxon>Ascomycota</taxon>
        <taxon>Pezizomycotina</taxon>
        <taxon>Dothideomycetes</taxon>
        <taxon>Dothideomycetidae</taxon>
        <taxon>Mycosphaerellales</taxon>
        <taxon>Mycosphaerellaceae</taxon>
        <taxon>Zasmidium</taxon>
    </lineage>
</organism>
<evidence type="ECO:0000256" key="1">
    <source>
        <dbReference type="ARBA" id="ARBA00001971"/>
    </source>
</evidence>
<reference evidence="8" key="1">
    <citation type="journal article" date="2020" name="Stud. Mycol.">
        <title>101 Dothideomycetes genomes: a test case for predicting lifestyles and emergence of pathogens.</title>
        <authorList>
            <person name="Haridas S."/>
            <person name="Albert R."/>
            <person name="Binder M."/>
            <person name="Bloem J."/>
            <person name="Labutti K."/>
            <person name="Salamov A."/>
            <person name="Andreopoulos B."/>
            <person name="Baker S."/>
            <person name="Barry K."/>
            <person name="Bills G."/>
            <person name="Bluhm B."/>
            <person name="Cannon C."/>
            <person name="Castanera R."/>
            <person name="Culley D."/>
            <person name="Daum C."/>
            <person name="Ezra D."/>
            <person name="Gonzalez J."/>
            <person name="Henrissat B."/>
            <person name="Kuo A."/>
            <person name="Liang C."/>
            <person name="Lipzen A."/>
            <person name="Lutzoni F."/>
            <person name="Magnuson J."/>
            <person name="Mondo S."/>
            <person name="Nolan M."/>
            <person name="Ohm R."/>
            <person name="Pangilinan J."/>
            <person name="Park H.-J."/>
            <person name="Ramirez L."/>
            <person name="Alfaro M."/>
            <person name="Sun H."/>
            <person name="Tritt A."/>
            <person name="Yoshinaga Y."/>
            <person name="Zwiers L.-H."/>
            <person name="Turgeon B."/>
            <person name="Goodwin S."/>
            <person name="Spatafora J."/>
            <person name="Crous P."/>
            <person name="Grigoriev I."/>
        </authorList>
    </citation>
    <scope>NUCLEOTIDE SEQUENCE</scope>
    <source>
        <strain evidence="8">ATCC 36951</strain>
    </source>
</reference>
<keyword evidence="9" id="KW-1185">Reference proteome</keyword>
<evidence type="ECO:0000313" key="9">
    <source>
        <dbReference type="Proteomes" id="UP000799537"/>
    </source>
</evidence>
<keyword evidence="6 7" id="KW-0349">Heme</keyword>
<protein>
    <recommendedName>
        <fullName evidence="10">Cytochrome P450</fullName>
    </recommendedName>
</protein>
<evidence type="ECO:0000256" key="7">
    <source>
        <dbReference type="RuleBase" id="RU000461"/>
    </source>
</evidence>
<dbReference type="PROSITE" id="PS00086">
    <property type="entry name" value="CYTOCHROME_P450"/>
    <property type="match status" value="1"/>
</dbReference>
<dbReference type="GO" id="GO:0005506">
    <property type="term" value="F:iron ion binding"/>
    <property type="evidence" value="ECO:0007669"/>
    <property type="project" value="InterPro"/>
</dbReference>
<evidence type="ECO:0000313" key="8">
    <source>
        <dbReference type="EMBL" id="KAF2158802.1"/>
    </source>
</evidence>
<sequence length="333" mass="38734">MSNAAFPILSLTASFRSLDGKKTLRGPRYVYPFGNFRHMFSESRALSYKWKKEYGHIYRIWTGLYSEGPFRWGFGYWMHSREEFQSAKEYLKTWKKWVETASESRKGQTDLPITKLWQEVEKGNLSKDELLQTLTESTVFNLEPTSHALLMTTLMVADDPKFQEELVAEFDSNRDDIPRYIGRKDTLLHYAFLEAMRVQPVLPFTLPEAASVDKELSGFKIPKGTSVVTSSFALNTNPEFWGADSTSFRPARFASVTTVELQRNLSMFGFGARKCLGQFFADKQLRAVVFHLFDRYKVTCSDYSTFEKCFKDDKTEYIDRFALEFMLQKRERA</sequence>
<evidence type="ECO:0000256" key="5">
    <source>
        <dbReference type="ARBA" id="ARBA00023033"/>
    </source>
</evidence>
<dbReference type="RefSeq" id="XP_033659691.1">
    <property type="nucleotide sequence ID" value="XM_033819170.1"/>
</dbReference>
<dbReference type="SUPFAM" id="SSF48264">
    <property type="entry name" value="Cytochrome P450"/>
    <property type="match status" value="1"/>
</dbReference>
<evidence type="ECO:0008006" key="10">
    <source>
        <dbReference type="Google" id="ProtNLM"/>
    </source>
</evidence>
<dbReference type="EMBL" id="ML993648">
    <property type="protein sequence ID" value="KAF2158802.1"/>
    <property type="molecule type" value="Genomic_DNA"/>
</dbReference>
<keyword evidence="3 7" id="KW-0560">Oxidoreductase</keyword>
<dbReference type="PANTHER" id="PTHR24303">
    <property type="entry name" value="HEME-BINDING MONOOXYGENASE FAMILY"/>
    <property type="match status" value="1"/>
</dbReference>
<accession>A0A6A6BYZ1</accession>
<dbReference type="GO" id="GO:0004497">
    <property type="term" value="F:monooxygenase activity"/>
    <property type="evidence" value="ECO:0007669"/>
    <property type="project" value="UniProtKB-KW"/>
</dbReference>
<dbReference type="OrthoDB" id="3650045at2759"/>
<dbReference type="Gene3D" id="1.10.630.10">
    <property type="entry name" value="Cytochrome P450"/>
    <property type="match status" value="1"/>
</dbReference>
<dbReference type="PRINTS" id="PR00463">
    <property type="entry name" value="EP450I"/>
</dbReference>
<gene>
    <name evidence="8" type="ORF">M409DRAFT_71435</name>
</gene>
<evidence type="ECO:0000256" key="3">
    <source>
        <dbReference type="ARBA" id="ARBA00023002"/>
    </source>
</evidence>
<dbReference type="GeneID" id="54572442"/>
<keyword evidence="2 6" id="KW-0479">Metal-binding</keyword>